<reference evidence="1" key="1">
    <citation type="journal article" date="2020" name="Fungal Divers.">
        <title>Resolving the Mortierellaceae phylogeny through synthesis of multi-gene phylogenetics and phylogenomics.</title>
        <authorList>
            <person name="Vandepol N."/>
            <person name="Liber J."/>
            <person name="Desiro A."/>
            <person name="Na H."/>
            <person name="Kennedy M."/>
            <person name="Barry K."/>
            <person name="Grigoriev I.V."/>
            <person name="Miller A.N."/>
            <person name="O'Donnell K."/>
            <person name="Stajich J.E."/>
            <person name="Bonito G."/>
        </authorList>
    </citation>
    <scope>NUCLEOTIDE SEQUENCE</scope>
    <source>
        <strain evidence="1">MES-2147</strain>
    </source>
</reference>
<evidence type="ECO:0000313" key="1">
    <source>
        <dbReference type="EMBL" id="KAF9959370.1"/>
    </source>
</evidence>
<comment type="caution">
    <text evidence="1">The sequence shown here is derived from an EMBL/GenBank/DDBJ whole genome shotgun (WGS) entry which is preliminary data.</text>
</comment>
<gene>
    <name evidence="1" type="ORF">BGZ65_000468</name>
</gene>
<dbReference type="SUPFAM" id="SSF52047">
    <property type="entry name" value="RNI-like"/>
    <property type="match status" value="1"/>
</dbReference>
<dbReference type="Gene3D" id="3.80.10.10">
    <property type="entry name" value="Ribonuclease Inhibitor"/>
    <property type="match status" value="1"/>
</dbReference>
<accession>A0A9P6J2M6</accession>
<organism evidence="1 2">
    <name type="scientific">Modicella reniformis</name>
    <dbReference type="NCBI Taxonomy" id="1440133"/>
    <lineage>
        <taxon>Eukaryota</taxon>
        <taxon>Fungi</taxon>
        <taxon>Fungi incertae sedis</taxon>
        <taxon>Mucoromycota</taxon>
        <taxon>Mortierellomycotina</taxon>
        <taxon>Mortierellomycetes</taxon>
        <taxon>Mortierellales</taxon>
        <taxon>Mortierellaceae</taxon>
        <taxon>Modicella</taxon>
    </lineage>
</organism>
<proteinExistence type="predicted"/>
<dbReference type="OrthoDB" id="2437929at2759"/>
<sequence>MRIDSKSIVALLTHLPKTLQDLELNPTIYEHDFNDAEYQFTIPGPTQLRRLALPGSLLTSRLGLLLLLLRQSPWLEDLRLGPIQGTSFGDVVTVLSESCPGLQSIKLTDIVVGLMRNINTLLEAYPMGLRSLILEPSWFFHPEESTVESPVGTLVESLLNYSAHTIQVIKLYGAMNHWIKGIASVLEQCPNLKELHTTEEFISLDELVHQTNWNTLSPWETEPTTADQTGSSLLLPWVCTKLEVLSLSINKPQCEFIDFSVQPYQQDQNTKDMMEDLAISITRQVGVLCGTLKSLKSLKTLILQWGSNTYQTIQTIPFERGTFYMNQIGLSGMSQRDSEWMGIPWDSTADRLRREEASKLKQTALNDRKGCNPDDPMLFDEYCWYVKHLKDEEVDEEIIWPFKMDRKKFHKSGELYSRHSLKNSAEWFGRRPRE</sequence>
<keyword evidence="2" id="KW-1185">Reference proteome</keyword>
<evidence type="ECO:0000313" key="2">
    <source>
        <dbReference type="Proteomes" id="UP000749646"/>
    </source>
</evidence>
<dbReference type="Proteomes" id="UP000749646">
    <property type="component" value="Unassembled WGS sequence"/>
</dbReference>
<protein>
    <submittedName>
        <fullName evidence="1">Uncharacterized protein</fullName>
    </submittedName>
</protein>
<dbReference type="InterPro" id="IPR032675">
    <property type="entry name" value="LRR_dom_sf"/>
</dbReference>
<name>A0A9P6J2M6_9FUNG</name>
<dbReference type="AlphaFoldDB" id="A0A9P6J2M6"/>
<dbReference type="EMBL" id="JAAAHW010006508">
    <property type="protein sequence ID" value="KAF9959370.1"/>
    <property type="molecule type" value="Genomic_DNA"/>
</dbReference>